<dbReference type="EMBL" id="UYRT01017912">
    <property type="protein sequence ID" value="VDK57303.1"/>
    <property type="molecule type" value="Genomic_DNA"/>
</dbReference>
<name>A0A183DEI3_9BILA</name>
<dbReference type="AlphaFoldDB" id="A0A183DEI3"/>
<reference evidence="3" key="1">
    <citation type="submission" date="2016-06" db="UniProtKB">
        <authorList>
            <consortium name="WormBaseParasite"/>
        </authorList>
    </citation>
    <scope>IDENTIFICATION</scope>
</reference>
<evidence type="ECO:0000313" key="2">
    <source>
        <dbReference type="Proteomes" id="UP000271098"/>
    </source>
</evidence>
<accession>A0A183DEI3</accession>
<sequence length="105" mass="11613">MRLAQLYQDRHVLATCAAPRAAACPHLISYSNGRAAPLADQRSDQPEVLLTPRIASQGVEKRSPIDFECWRLVNLRAQQENKLRTDSGIEEADAFIALTGVQAKL</sequence>
<reference evidence="1 2" key="2">
    <citation type="submission" date="2018-11" db="EMBL/GenBank/DDBJ databases">
        <authorList>
            <consortium name="Pathogen Informatics"/>
        </authorList>
    </citation>
    <scope>NUCLEOTIDE SEQUENCE [LARGE SCALE GENOMIC DNA]</scope>
</reference>
<evidence type="ECO:0000313" key="1">
    <source>
        <dbReference type="EMBL" id="VDK57303.1"/>
    </source>
</evidence>
<protein>
    <submittedName>
        <fullName evidence="1 3">Uncharacterized protein</fullName>
    </submittedName>
</protein>
<evidence type="ECO:0000313" key="3">
    <source>
        <dbReference type="WBParaSite" id="GPUH_0000713301-mRNA-1"/>
    </source>
</evidence>
<dbReference type="Proteomes" id="UP000271098">
    <property type="component" value="Unassembled WGS sequence"/>
</dbReference>
<gene>
    <name evidence="1" type="ORF">GPUH_LOCUS7123</name>
</gene>
<keyword evidence="2" id="KW-1185">Reference proteome</keyword>
<dbReference type="WBParaSite" id="GPUH_0000713301-mRNA-1">
    <property type="protein sequence ID" value="GPUH_0000713301-mRNA-1"/>
    <property type="gene ID" value="GPUH_0000713301"/>
</dbReference>
<organism evidence="3">
    <name type="scientific">Gongylonema pulchrum</name>
    <dbReference type="NCBI Taxonomy" id="637853"/>
    <lineage>
        <taxon>Eukaryota</taxon>
        <taxon>Metazoa</taxon>
        <taxon>Ecdysozoa</taxon>
        <taxon>Nematoda</taxon>
        <taxon>Chromadorea</taxon>
        <taxon>Rhabditida</taxon>
        <taxon>Spirurina</taxon>
        <taxon>Spiruromorpha</taxon>
        <taxon>Spiruroidea</taxon>
        <taxon>Gongylonematidae</taxon>
        <taxon>Gongylonema</taxon>
    </lineage>
</organism>
<proteinExistence type="predicted"/>